<keyword evidence="3" id="KW-0804">Transcription</keyword>
<evidence type="ECO:0000256" key="1">
    <source>
        <dbReference type="ARBA" id="ARBA00023015"/>
    </source>
</evidence>
<keyword evidence="1" id="KW-0805">Transcription regulation</keyword>
<dbReference type="PROSITE" id="PS50043">
    <property type="entry name" value="HTH_LUXR_2"/>
    <property type="match status" value="1"/>
</dbReference>
<evidence type="ECO:0000313" key="5">
    <source>
        <dbReference type="EMBL" id="MFC4499201.1"/>
    </source>
</evidence>
<dbReference type="PROSITE" id="PS00622">
    <property type="entry name" value="HTH_LUXR_1"/>
    <property type="match status" value="1"/>
</dbReference>
<dbReference type="CDD" id="cd06170">
    <property type="entry name" value="LuxR_C_like"/>
    <property type="match status" value="1"/>
</dbReference>
<dbReference type="SUPFAM" id="SSF46894">
    <property type="entry name" value="C-terminal effector domain of the bipartite response regulators"/>
    <property type="match status" value="1"/>
</dbReference>
<reference evidence="6" key="1">
    <citation type="journal article" date="2019" name="Int. J. Syst. Evol. Microbiol.">
        <title>The Global Catalogue of Microorganisms (GCM) 10K type strain sequencing project: providing services to taxonomists for standard genome sequencing and annotation.</title>
        <authorList>
            <consortium name="The Broad Institute Genomics Platform"/>
            <consortium name="The Broad Institute Genome Sequencing Center for Infectious Disease"/>
            <person name="Wu L."/>
            <person name="Ma J."/>
        </authorList>
    </citation>
    <scope>NUCLEOTIDE SEQUENCE [LARGE SCALE GENOMIC DNA]</scope>
    <source>
        <strain evidence="6">CGMCC 4.7177</strain>
    </source>
</reference>
<dbReference type="Proteomes" id="UP001595839">
    <property type="component" value="Unassembled WGS sequence"/>
</dbReference>
<dbReference type="Pfam" id="PF00196">
    <property type="entry name" value="GerE"/>
    <property type="match status" value="1"/>
</dbReference>
<dbReference type="PRINTS" id="PR00038">
    <property type="entry name" value="HTHLUXR"/>
</dbReference>
<proteinExistence type="predicted"/>
<evidence type="ECO:0000256" key="3">
    <source>
        <dbReference type="ARBA" id="ARBA00023163"/>
    </source>
</evidence>
<protein>
    <submittedName>
        <fullName evidence="5">LuxR C-terminal-related transcriptional regulator</fullName>
    </submittedName>
</protein>
<dbReference type="RefSeq" id="WP_381182181.1">
    <property type="nucleotide sequence ID" value="NZ_JBHSFK010000003.1"/>
</dbReference>
<dbReference type="SMART" id="SM00421">
    <property type="entry name" value="HTH_LUXR"/>
    <property type="match status" value="1"/>
</dbReference>
<dbReference type="PANTHER" id="PTHR44688">
    <property type="entry name" value="DNA-BINDING TRANSCRIPTIONAL ACTIVATOR DEVR_DOSR"/>
    <property type="match status" value="1"/>
</dbReference>
<dbReference type="InterPro" id="IPR000792">
    <property type="entry name" value="Tscrpt_reg_LuxR_C"/>
</dbReference>
<comment type="caution">
    <text evidence="5">The sequence shown here is derived from an EMBL/GenBank/DDBJ whole genome shotgun (WGS) entry which is preliminary data.</text>
</comment>
<keyword evidence="6" id="KW-1185">Reference proteome</keyword>
<dbReference type="PANTHER" id="PTHR44688:SF16">
    <property type="entry name" value="DNA-BINDING TRANSCRIPTIONAL ACTIVATOR DEVR_DOSR"/>
    <property type="match status" value="1"/>
</dbReference>
<evidence type="ECO:0000256" key="2">
    <source>
        <dbReference type="ARBA" id="ARBA00023125"/>
    </source>
</evidence>
<sequence length="230" mass="25022">MGANEDKRRAVEDRLAGIDGFTLMPHGGGLVGADVVVVVTDREGFGVTRRIAARAVVAQPPMMLVVDEPFEELVSVMWFGARGIILSSASDREMADCAMLVAQRCTVVSERVLEDERLGSGGLAFEWTLSHDSKGALDALSRREMEVLSLVGTGRTNTEIAEKLWLSSNTVRSHVQRLMRKLGVRNRLCLIIFAHELGLVNLDDVVLSGDDTMPNEPCSLETGLVRETGS</sequence>
<accession>A0ABV9AJE5</accession>
<name>A0ABV9AJE5_9ACTN</name>
<dbReference type="InterPro" id="IPR016032">
    <property type="entry name" value="Sig_transdc_resp-reg_C-effctor"/>
</dbReference>
<feature type="domain" description="HTH luxR-type" evidence="4">
    <location>
        <begin position="133"/>
        <end position="198"/>
    </location>
</feature>
<organism evidence="5 6">
    <name type="scientific">Streptomyces vulcanius</name>
    <dbReference type="NCBI Taxonomy" id="1441876"/>
    <lineage>
        <taxon>Bacteria</taxon>
        <taxon>Bacillati</taxon>
        <taxon>Actinomycetota</taxon>
        <taxon>Actinomycetes</taxon>
        <taxon>Kitasatosporales</taxon>
        <taxon>Streptomycetaceae</taxon>
        <taxon>Streptomyces</taxon>
    </lineage>
</organism>
<evidence type="ECO:0000313" key="6">
    <source>
        <dbReference type="Proteomes" id="UP001595839"/>
    </source>
</evidence>
<gene>
    <name evidence="5" type="ORF">ACFPIH_06630</name>
</gene>
<evidence type="ECO:0000259" key="4">
    <source>
        <dbReference type="PROSITE" id="PS50043"/>
    </source>
</evidence>
<keyword evidence="2" id="KW-0238">DNA-binding</keyword>
<dbReference type="Gene3D" id="3.40.50.2300">
    <property type="match status" value="1"/>
</dbReference>
<dbReference type="EMBL" id="JBHSFK010000003">
    <property type="protein sequence ID" value="MFC4499201.1"/>
    <property type="molecule type" value="Genomic_DNA"/>
</dbReference>